<dbReference type="EMBL" id="JAVXUP010002297">
    <property type="protein sequence ID" value="KAK3004181.1"/>
    <property type="molecule type" value="Genomic_DNA"/>
</dbReference>
<dbReference type="Proteomes" id="UP001188597">
    <property type="component" value="Unassembled WGS sequence"/>
</dbReference>
<protein>
    <recommendedName>
        <fullName evidence="3">F-box protein</fullName>
    </recommendedName>
</protein>
<evidence type="ECO:0008006" key="3">
    <source>
        <dbReference type="Google" id="ProtNLM"/>
    </source>
</evidence>
<dbReference type="AlphaFoldDB" id="A0AA88V8T2"/>
<gene>
    <name evidence="1" type="ORF">RJ639_019660</name>
</gene>
<keyword evidence="2" id="KW-1185">Reference proteome</keyword>
<accession>A0AA88V8T2</accession>
<name>A0AA88V8T2_9ASTE</name>
<sequence length="109" mass="12245">MERLPADVYMKIFCLLDHQNLATAQQVANFVSTGLKIIREGDDCYLIHQGEIQRHLGSRTQKRKSGGLFCSDADFTDREDPCSGILDKMLFFLGDLEAASGHAKRSRLL</sequence>
<organism evidence="1 2">
    <name type="scientific">Escallonia herrerae</name>
    <dbReference type="NCBI Taxonomy" id="1293975"/>
    <lineage>
        <taxon>Eukaryota</taxon>
        <taxon>Viridiplantae</taxon>
        <taxon>Streptophyta</taxon>
        <taxon>Embryophyta</taxon>
        <taxon>Tracheophyta</taxon>
        <taxon>Spermatophyta</taxon>
        <taxon>Magnoliopsida</taxon>
        <taxon>eudicotyledons</taxon>
        <taxon>Gunneridae</taxon>
        <taxon>Pentapetalae</taxon>
        <taxon>asterids</taxon>
        <taxon>campanulids</taxon>
        <taxon>Escalloniales</taxon>
        <taxon>Escalloniaceae</taxon>
        <taxon>Escallonia</taxon>
    </lineage>
</organism>
<comment type="caution">
    <text evidence="1">The sequence shown here is derived from an EMBL/GenBank/DDBJ whole genome shotgun (WGS) entry which is preliminary data.</text>
</comment>
<proteinExistence type="predicted"/>
<evidence type="ECO:0000313" key="2">
    <source>
        <dbReference type="Proteomes" id="UP001188597"/>
    </source>
</evidence>
<reference evidence="1" key="1">
    <citation type="submission" date="2022-12" db="EMBL/GenBank/DDBJ databases">
        <title>Draft genome assemblies for two species of Escallonia (Escalloniales).</title>
        <authorList>
            <person name="Chanderbali A."/>
            <person name="Dervinis C."/>
            <person name="Anghel I."/>
            <person name="Soltis D."/>
            <person name="Soltis P."/>
            <person name="Zapata F."/>
        </authorList>
    </citation>
    <scope>NUCLEOTIDE SEQUENCE</scope>
    <source>
        <strain evidence="1">UCBG64.0493</strain>
        <tissue evidence="1">Leaf</tissue>
    </source>
</reference>
<evidence type="ECO:0000313" key="1">
    <source>
        <dbReference type="EMBL" id="KAK3004181.1"/>
    </source>
</evidence>